<dbReference type="InterPro" id="IPR013656">
    <property type="entry name" value="PAS_4"/>
</dbReference>
<dbReference type="InterPro" id="IPR003660">
    <property type="entry name" value="HAMP_dom"/>
</dbReference>
<protein>
    <recommendedName>
        <fullName evidence="3">histidine kinase</fullName>
        <ecNumber evidence="3">2.7.13.3</ecNumber>
    </recommendedName>
</protein>
<evidence type="ECO:0000313" key="18">
    <source>
        <dbReference type="Proteomes" id="UP000184603"/>
    </source>
</evidence>
<dbReference type="SUPFAM" id="SSF55785">
    <property type="entry name" value="PYP-like sensor domain (PAS domain)"/>
    <property type="match status" value="1"/>
</dbReference>
<keyword evidence="9" id="KW-0067">ATP-binding</keyword>
<comment type="catalytic activity">
    <reaction evidence="1">
        <text>ATP + protein L-histidine = ADP + protein N-phospho-L-histidine.</text>
        <dbReference type="EC" id="2.7.13.3"/>
    </reaction>
</comment>
<dbReference type="InterPro" id="IPR050351">
    <property type="entry name" value="BphY/WalK/GraS-like"/>
</dbReference>
<evidence type="ECO:0000256" key="5">
    <source>
        <dbReference type="ARBA" id="ARBA00022553"/>
    </source>
</evidence>
<dbReference type="PRINTS" id="PR00344">
    <property type="entry name" value="BCTRLSENSOR"/>
</dbReference>
<dbReference type="PROSITE" id="PS50885">
    <property type="entry name" value="HAMP"/>
    <property type="match status" value="1"/>
</dbReference>
<evidence type="ECO:0000259" key="14">
    <source>
        <dbReference type="PROSITE" id="PS50112"/>
    </source>
</evidence>
<dbReference type="SMART" id="SM00091">
    <property type="entry name" value="PAS"/>
    <property type="match status" value="1"/>
</dbReference>
<dbReference type="CDD" id="cd06225">
    <property type="entry name" value="HAMP"/>
    <property type="match status" value="1"/>
</dbReference>
<dbReference type="Proteomes" id="UP000184603">
    <property type="component" value="Unassembled WGS sequence"/>
</dbReference>
<keyword evidence="5" id="KW-0597">Phosphoprotein</keyword>
<dbReference type="Pfam" id="PF00512">
    <property type="entry name" value="HisKA"/>
    <property type="match status" value="1"/>
</dbReference>
<reference evidence="17 18" key="1">
    <citation type="submission" date="2016-12" db="EMBL/GenBank/DDBJ databases">
        <authorList>
            <person name="Song W.-J."/>
            <person name="Kurnit D.M."/>
        </authorList>
    </citation>
    <scope>NUCLEOTIDE SEQUENCE [LARGE SCALE GENOMIC DNA]</scope>
    <source>
        <strain evidence="17 18">DSM 18488</strain>
    </source>
</reference>
<keyword evidence="18" id="KW-1185">Reference proteome</keyword>
<keyword evidence="10" id="KW-0902">Two-component regulatory system</keyword>
<dbReference type="InterPro" id="IPR035965">
    <property type="entry name" value="PAS-like_dom_sf"/>
</dbReference>
<dbReference type="FunFam" id="3.30.565.10:FF:000006">
    <property type="entry name" value="Sensor histidine kinase WalK"/>
    <property type="match status" value="1"/>
</dbReference>
<dbReference type="CDD" id="cd00082">
    <property type="entry name" value="HisKA"/>
    <property type="match status" value="1"/>
</dbReference>
<dbReference type="SMART" id="SM00388">
    <property type="entry name" value="HisKA"/>
    <property type="match status" value="1"/>
</dbReference>
<dbReference type="InterPro" id="IPR000700">
    <property type="entry name" value="PAS-assoc_C"/>
</dbReference>
<dbReference type="InterPro" id="IPR003661">
    <property type="entry name" value="HisK_dim/P_dom"/>
</dbReference>
<dbReference type="CDD" id="cd00075">
    <property type="entry name" value="HATPase"/>
    <property type="match status" value="1"/>
</dbReference>
<dbReference type="GO" id="GO:0004721">
    <property type="term" value="F:phosphoprotein phosphatase activity"/>
    <property type="evidence" value="ECO:0007669"/>
    <property type="project" value="TreeGrafter"/>
</dbReference>
<evidence type="ECO:0000256" key="4">
    <source>
        <dbReference type="ARBA" id="ARBA00022475"/>
    </source>
</evidence>
<comment type="subcellular location">
    <subcellularLocation>
        <location evidence="2">Cell membrane</location>
    </subcellularLocation>
</comment>
<dbReference type="PANTHER" id="PTHR45453">
    <property type="entry name" value="PHOSPHATE REGULON SENSOR PROTEIN PHOR"/>
    <property type="match status" value="1"/>
</dbReference>
<dbReference type="SMART" id="SM00387">
    <property type="entry name" value="HATPase_c"/>
    <property type="match status" value="1"/>
</dbReference>
<evidence type="ECO:0000256" key="10">
    <source>
        <dbReference type="ARBA" id="ARBA00023012"/>
    </source>
</evidence>
<dbReference type="OrthoDB" id="9813151at2"/>
<evidence type="ECO:0000256" key="9">
    <source>
        <dbReference type="ARBA" id="ARBA00022840"/>
    </source>
</evidence>
<keyword evidence="6" id="KW-0808">Transferase</keyword>
<feature type="transmembrane region" description="Helical" evidence="12">
    <location>
        <begin position="6"/>
        <end position="33"/>
    </location>
</feature>
<dbReference type="Gene3D" id="1.10.287.130">
    <property type="match status" value="1"/>
</dbReference>
<dbReference type="PANTHER" id="PTHR45453:SF1">
    <property type="entry name" value="PHOSPHATE REGULON SENSOR PROTEIN PHOR"/>
    <property type="match status" value="1"/>
</dbReference>
<gene>
    <name evidence="17" type="ORF">SAMN02745220_00827</name>
</gene>
<dbReference type="GO" id="GO:0000155">
    <property type="term" value="F:phosphorelay sensor kinase activity"/>
    <property type="evidence" value="ECO:0007669"/>
    <property type="project" value="InterPro"/>
</dbReference>
<keyword evidence="11 12" id="KW-0472">Membrane</keyword>
<keyword evidence="8 17" id="KW-0418">Kinase</keyword>
<dbReference type="GO" id="GO:0005524">
    <property type="term" value="F:ATP binding"/>
    <property type="evidence" value="ECO:0007669"/>
    <property type="project" value="UniProtKB-KW"/>
</dbReference>
<dbReference type="InterPro" id="IPR036890">
    <property type="entry name" value="HATPase_C_sf"/>
</dbReference>
<evidence type="ECO:0000256" key="11">
    <source>
        <dbReference type="ARBA" id="ARBA00023136"/>
    </source>
</evidence>
<feature type="domain" description="Histidine kinase" evidence="13">
    <location>
        <begin position="387"/>
        <end position="610"/>
    </location>
</feature>
<dbReference type="Pfam" id="PF08448">
    <property type="entry name" value="PAS_4"/>
    <property type="match status" value="1"/>
</dbReference>
<dbReference type="Pfam" id="PF02518">
    <property type="entry name" value="HATPase_c"/>
    <property type="match status" value="1"/>
</dbReference>
<dbReference type="NCBIfam" id="TIGR00229">
    <property type="entry name" value="sensory_box"/>
    <property type="match status" value="1"/>
</dbReference>
<organism evidence="17 18">
    <name type="scientific">Desulfopila aestuarii DSM 18488</name>
    <dbReference type="NCBI Taxonomy" id="1121416"/>
    <lineage>
        <taxon>Bacteria</taxon>
        <taxon>Pseudomonadati</taxon>
        <taxon>Thermodesulfobacteriota</taxon>
        <taxon>Desulfobulbia</taxon>
        <taxon>Desulfobulbales</taxon>
        <taxon>Desulfocapsaceae</taxon>
        <taxon>Desulfopila</taxon>
    </lineage>
</organism>
<keyword evidence="7" id="KW-0547">Nucleotide-binding</keyword>
<keyword evidence="4" id="KW-1003">Cell membrane</keyword>
<dbReference type="FunFam" id="1.10.287.130:FF:000008">
    <property type="entry name" value="Two-component sensor histidine kinase"/>
    <property type="match status" value="1"/>
</dbReference>
<dbReference type="GO" id="GO:0016036">
    <property type="term" value="P:cellular response to phosphate starvation"/>
    <property type="evidence" value="ECO:0007669"/>
    <property type="project" value="TreeGrafter"/>
</dbReference>
<dbReference type="Pfam" id="PF00672">
    <property type="entry name" value="HAMP"/>
    <property type="match status" value="1"/>
</dbReference>
<evidence type="ECO:0000256" key="2">
    <source>
        <dbReference type="ARBA" id="ARBA00004236"/>
    </source>
</evidence>
<dbReference type="SMART" id="SM00304">
    <property type="entry name" value="HAMP"/>
    <property type="match status" value="1"/>
</dbReference>
<evidence type="ECO:0000259" key="13">
    <source>
        <dbReference type="PROSITE" id="PS50109"/>
    </source>
</evidence>
<evidence type="ECO:0000256" key="7">
    <source>
        <dbReference type="ARBA" id="ARBA00022741"/>
    </source>
</evidence>
<dbReference type="SUPFAM" id="SSF158472">
    <property type="entry name" value="HAMP domain-like"/>
    <property type="match status" value="1"/>
</dbReference>
<dbReference type="NCBIfam" id="NF046044">
    <property type="entry name" value="PnpS"/>
    <property type="match status" value="1"/>
</dbReference>
<name>A0A1M7XZP1_9BACT</name>
<evidence type="ECO:0000313" key="17">
    <source>
        <dbReference type="EMBL" id="SHO44654.1"/>
    </source>
</evidence>
<dbReference type="PROSITE" id="PS50112">
    <property type="entry name" value="PAS"/>
    <property type="match status" value="1"/>
</dbReference>
<keyword evidence="12" id="KW-1133">Transmembrane helix</keyword>
<dbReference type="InterPro" id="IPR036097">
    <property type="entry name" value="HisK_dim/P_sf"/>
</dbReference>
<feature type="domain" description="HAMP" evidence="16">
    <location>
        <begin position="201"/>
        <end position="257"/>
    </location>
</feature>
<dbReference type="PROSITE" id="PS50113">
    <property type="entry name" value="PAC"/>
    <property type="match status" value="1"/>
</dbReference>
<feature type="domain" description="PAC" evidence="15">
    <location>
        <begin position="330"/>
        <end position="383"/>
    </location>
</feature>
<dbReference type="Gene3D" id="3.30.450.20">
    <property type="entry name" value="PAS domain"/>
    <property type="match status" value="2"/>
</dbReference>
<dbReference type="STRING" id="1121416.SAMN02745220_00827"/>
<evidence type="ECO:0000256" key="8">
    <source>
        <dbReference type="ARBA" id="ARBA00022777"/>
    </source>
</evidence>
<accession>A0A1M7XZP1</accession>
<evidence type="ECO:0000256" key="6">
    <source>
        <dbReference type="ARBA" id="ARBA00022679"/>
    </source>
</evidence>
<dbReference type="AlphaFoldDB" id="A0A1M7XZP1"/>
<dbReference type="Gene3D" id="6.10.340.10">
    <property type="match status" value="1"/>
</dbReference>
<dbReference type="SUPFAM" id="SSF47384">
    <property type="entry name" value="Homodimeric domain of signal transducing histidine kinase"/>
    <property type="match status" value="1"/>
</dbReference>
<feature type="transmembrane region" description="Helical" evidence="12">
    <location>
        <begin position="177"/>
        <end position="199"/>
    </location>
</feature>
<dbReference type="SUPFAM" id="SSF55874">
    <property type="entry name" value="ATPase domain of HSP90 chaperone/DNA topoisomerase II/histidine kinase"/>
    <property type="match status" value="1"/>
</dbReference>
<dbReference type="InterPro" id="IPR004358">
    <property type="entry name" value="Sig_transdc_His_kin-like_C"/>
</dbReference>
<dbReference type="RefSeq" id="WP_073612180.1">
    <property type="nucleotide sequence ID" value="NZ_FRFE01000003.1"/>
</dbReference>
<dbReference type="InterPro" id="IPR000014">
    <property type="entry name" value="PAS"/>
</dbReference>
<dbReference type="GO" id="GO:0005886">
    <property type="term" value="C:plasma membrane"/>
    <property type="evidence" value="ECO:0007669"/>
    <property type="project" value="UniProtKB-SubCell"/>
</dbReference>
<dbReference type="EMBL" id="FRFE01000003">
    <property type="protein sequence ID" value="SHO44654.1"/>
    <property type="molecule type" value="Genomic_DNA"/>
</dbReference>
<dbReference type="InterPro" id="IPR003594">
    <property type="entry name" value="HATPase_dom"/>
</dbReference>
<dbReference type="CDD" id="cd00130">
    <property type="entry name" value="PAS"/>
    <property type="match status" value="1"/>
</dbReference>
<dbReference type="PROSITE" id="PS50109">
    <property type="entry name" value="HIS_KIN"/>
    <property type="match status" value="1"/>
</dbReference>
<evidence type="ECO:0000256" key="3">
    <source>
        <dbReference type="ARBA" id="ARBA00012438"/>
    </source>
</evidence>
<evidence type="ECO:0000259" key="15">
    <source>
        <dbReference type="PROSITE" id="PS50113"/>
    </source>
</evidence>
<feature type="domain" description="PAS" evidence="14">
    <location>
        <begin position="262"/>
        <end position="335"/>
    </location>
</feature>
<dbReference type="EC" id="2.7.13.3" evidence="3"/>
<dbReference type="InterPro" id="IPR005467">
    <property type="entry name" value="His_kinase_dom"/>
</dbReference>
<evidence type="ECO:0000256" key="12">
    <source>
        <dbReference type="SAM" id="Phobius"/>
    </source>
</evidence>
<proteinExistence type="predicted"/>
<evidence type="ECO:0000256" key="1">
    <source>
        <dbReference type="ARBA" id="ARBA00000085"/>
    </source>
</evidence>
<sequence>MRPQKLIWQIYPSTVIVVAVVILAATWYGAIVFQDFFLKESELDLEARASLIKSRVSDYLEQGNIFALREFCKEAGRESGTRITIIDREGVVLADSNENPDVMENHHERPEILAAYRGERGRTLRYSKTLDQKMLYIALPLNSKAELAAKNGEGVDVNTVIRMSVPLTSLDETMHGLLFKVAVGCIIIAFGAALLALFVSRNISRPLEEMTRTAERFARGDFKQRMTPRLGKTSSREVSALAMSMDKMAEMLDEKIKTIVTHRNQLETVFSSMVEAVIAIDRDERVISINTAAAELLGVSREAALGKVVQEIVRNSHLQEQVQKILGTRESVEEEIVLKEPGGDRFLQTNVVTLYDGKGESVGVLIVMNDVTKLRRLERIRSDFVANVSHELRTPITSIRGYVETLLDGALDDREDAVRFLQIVLRQSQRLNAIIDDLLALSRIEQESNDGSVHMEEGPLCCVLETAVQTCQVNADQRGVKLAFDCPEAVVAIMNETLLEQAVVNLLVNAIKYSKEGDTVLVRAEVPDGAQENRVRISVKDTGCGISPEHLPRLFERFYRSDKARSRELGGTGLGLAIVKHIAGTHHGRIDVTSRLGEGSEFTLTIPGRMA</sequence>
<keyword evidence="12" id="KW-0812">Transmembrane</keyword>
<evidence type="ECO:0000259" key="16">
    <source>
        <dbReference type="PROSITE" id="PS50885"/>
    </source>
</evidence>
<dbReference type="Gene3D" id="3.30.565.10">
    <property type="entry name" value="Histidine kinase-like ATPase, C-terminal domain"/>
    <property type="match status" value="1"/>
</dbReference>